<dbReference type="AlphaFoldDB" id="A0A097EPA4"/>
<dbReference type="Proteomes" id="UP000029672">
    <property type="component" value="Chromosome"/>
</dbReference>
<accession>A0A097EPA4</accession>
<proteinExistence type="predicted"/>
<keyword evidence="1" id="KW-0812">Transmembrane</keyword>
<evidence type="ECO:0000313" key="3">
    <source>
        <dbReference type="Proteomes" id="UP000029672"/>
    </source>
</evidence>
<reference evidence="2 3" key="1">
    <citation type="submission" date="2014-10" db="EMBL/GenBank/DDBJ databases">
        <title>Whole genome sequence of Francisella endociliophora strain FSC1006, isolated from a laboratory culture of the marine ciliate Euplotes raikovi.</title>
        <authorList>
            <person name="Granberg M."/>
            <person name="Backman S."/>
            <person name="Lundmark E."/>
            <person name="Nilsson E."/>
            <person name="Karlsson E."/>
            <person name="Thelaus J."/>
            <person name="Ohrman C."/>
            <person name="Larkeryd A."/>
            <person name="Stenberg P."/>
        </authorList>
    </citation>
    <scope>NUCLEOTIDE SEQUENCE [LARGE SCALE GENOMIC DNA]</scope>
    <source>
        <strain evidence="2 3">FSC1006</strain>
    </source>
</reference>
<evidence type="ECO:0008006" key="4">
    <source>
        <dbReference type="Google" id="ProtNLM"/>
    </source>
</evidence>
<name>A0A097EPA4_9GAMM</name>
<feature type="transmembrane region" description="Helical" evidence="1">
    <location>
        <begin position="31"/>
        <end position="53"/>
    </location>
</feature>
<dbReference type="KEGG" id="frf:LO80_05065"/>
<keyword evidence="1" id="KW-1133">Transmembrane helix</keyword>
<keyword evidence="1" id="KW-0472">Membrane</keyword>
<dbReference type="STRING" id="1547445.LO80_05065"/>
<dbReference type="RefSeq" id="WP_040009124.1">
    <property type="nucleotide sequence ID" value="NZ_CP009574.1"/>
</dbReference>
<keyword evidence="3" id="KW-1185">Reference proteome</keyword>
<dbReference type="OrthoDB" id="5605596at2"/>
<sequence>MFRITKFVKLKSGKRFYCLHKYFRRRLSNPLILIVLLAFSGVSLFAGFIMLFIPGPGLLFIGLSFLPVIAVSKRFAKFLDRVEITFKQKIQKFKVQKDKTNKKK</sequence>
<evidence type="ECO:0000256" key="1">
    <source>
        <dbReference type="SAM" id="Phobius"/>
    </source>
</evidence>
<feature type="transmembrane region" description="Helical" evidence="1">
    <location>
        <begin position="59"/>
        <end position="76"/>
    </location>
</feature>
<gene>
    <name evidence="2" type="ORF">LO80_05065</name>
</gene>
<dbReference type="HOGENOM" id="CLU_2368760_0_0_6"/>
<dbReference type="EMBL" id="CP009574">
    <property type="protein sequence ID" value="AIT09395.1"/>
    <property type="molecule type" value="Genomic_DNA"/>
</dbReference>
<evidence type="ECO:0000313" key="2">
    <source>
        <dbReference type="EMBL" id="AIT09395.1"/>
    </source>
</evidence>
<organism evidence="2 3">
    <name type="scientific">Candidatus Francisella endociliophora</name>
    <dbReference type="NCBI Taxonomy" id="653937"/>
    <lineage>
        <taxon>Bacteria</taxon>
        <taxon>Pseudomonadati</taxon>
        <taxon>Pseudomonadota</taxon>
        <taxon>Gammaproteobacteria</taxon>
        <taxon>Thiotrichales</taxon>
        <taxon>Francisellaceae</taxon>
        <taxon>Francisella</taxon>
    </lineage>
</organism>
<protein>
    <recommendedName>
        <fullName evidence="4">Transmembrane protein (PGPGW)</fullName>
    </recommendedName>
</protein>